<reference evidence="5 6" key="1">
    <citation type="submission" date="2016-10" db="EMBL/GenBank/DDBJ databases">
        <authorList>
            <person name="Varghese N."/>
            <person name="Submissions S."/>
        </authorList>
    </citation>
    <scope>NUCLEOTIDE SEQUENCE [LARGE SCALE GENOMIC DNA]</scope>
    <source>
        <strain evidence="5 6">NLAE-zl-C224</strain>
    </source>
</reference>
<name>A0ABY0QNW5_CLOCO</name>
<comment type="caution">
    <text evidence="5">The sequence shown here is derived from an EMBL/GenBank/DDBJ whole genome shotgun (WGS) entry which is preliminary data.</text>
</comment>
<dbReference type="EMBL" id="FNGL01000030">
    <property type="protein sequence ID" value="SDL41037.1"/>
    <property type="molecule type" value="Genomic_DNA"/>
</dbReference>
<dbReference type="NCBIfam" id="NF047751">
    <property type="entry name" value="HepT_toxin"/>
    <property type="match status" value="1"/>
</dbReference>
<protein>
    <submittedName>
        <fullName evidence="5">Uncharacterized conserved protein YutE, UPF0331/DUF86 family</fullName>
    </submittedName>
</protein>
<sequence>MGNDVIYNKIAIIERSINRINEVYNNNPDNLKDYTKQDSIILNIQRACEAAIDLAMHIVSEKKLGIPQNSRDAFEVLNSNNIIDNRLMKNLKSMVGFRNIAVHNYQAVNLSIIQEIIEKHLSDFSRFIEVILKRLYFKGTVKQNS</sequence>
<dbReference type="PANTHER" id="PTHR33397">
    <property type="entry name" value="UPF0331 PROTEIN YUTE"/>
    <property type="match status" value="1"/>
</dbReference>
<dbReference type="Proteomes" id="UP000198811">
    <property type="component" value="Unassembled WGS sequence"/>
</dbReference>
<evidence type="ECO:0000313" key="6">
    <source>
        <dbReference type="Proteomes" id="UP000198811"/>
    </source>
</evidence>
<dbReference type="PANTHER" id="PTHR33397:SF3">
    <property type="entry name" value="MRNA NUCLEASE HEPT"/>
    <property type="match status" value="1"/>
</dbReference>
<dbReference type="Pfam" id="PF01934">
    <property type="entry name" value="HepT-like"/>
    <property type="match status" value="1"/>
</dbReference>
<dbReference type="SUPFAM" id="SSF81593">
    <property type="entry name" value="Nucleotidyltransferase substrate binding subunit/domain"/>
    <property type="match status" value="1"/>
</dbReference>
<dbReference type="InterPro" id="IPR052379">
    <property type="entry name" value="Type_VII_TA_RNase"/>
</dbReference>
<organism evidence="5 6">
    <name type="scientific">Clostridium cochlearium</name>
    <dbReference type="NCBI Taxonomy" id="1494"/>
    <lineage>
        <taxon>Bacteria</taxon>
        <taxon>Bacillati</taxon>
        <taxon>Bacillota</taxon>
        <taxon>Clostridia</taxon>
        <taxon>Eubacteriales</taxon>
        <taxon>Clostridiaceae</taxon>
        <taxon>Clostridium</taxon>
    </lineage>
</organism>
<proteinExistence type="inferred from homology"/>
<accession>A0ABY0QNW5</accession>
<keyword evidence="3" id="KW-0378">Hydrolase</keyword>
<evidence type="ECO:0000256" key="2">
    <source>
        <dbReference type="ARBA" id="ARBA00022722"/>
    </source>
</evidence>
<keyword evidence="6" id="KW-1185">Reference proteome</keyword>
<evidence type="ECO:0000256" key="4">
    <source>
        <dbReference type="ARBA" id="ARBA00024207"/>
    </source>
</evidence>
<dbReference type="RefSeq" id="WP_089867841.1">
    <property type="nucleotide sequence ID" value="NZ_FNGL01000030.1"/>
</dbReference>
<evidence type="ECO:0000313" key="5">
    <source>
        <dbReference type="EMBL" id="SDL41037.1"/>
    </source>
</evidence>
<dbReference type="InterPro" id="IPR008201">
    <property type="entry name" value="HepT-like"/>
</dbReference>
<gene>
    <name evidence="5" type="ORF">SAMN05216497_1309</name>
</gene>
<evidence type="ECO:0000256" key="1">
    <source>
        <dbReference type="ARBA" id="ARBA00022649"/>
    </source>
</evidence>
<evidence type="ECO:0000256" key="3">
    <source>
        <dbReference type="ARBA" id="ARBA00022801"/>
    </source>
</evidence>
<keyword evidence="1" id="KW-1277">Toxin-antitoxin system</keyword>
<dbReference type="Gene3D" id="1.20.120.580">
    <property type="entry name" value="bsu32300-like"/>
    <property type="match status" value="1"/>
</dbReference>
<comment type="similarity">
    <text evidence="4">Belongs to the HepT RNase toxin family.</text>
</comment>
<keyword evidence="2" id="KW-0540">Nuclease</keyword>
<dbReference type="InterPro" id="IPR037038">
    <property type="entry name" value="HepT-like_sf"/>
</dbReference>